<gene>
    <name evidence="2" type="ORF">QTP70_003059</name>
</gene>
<comment type="caution">
    <text evidence="2">The sequence shown here is derived from an EMBL/GenBank/DDBJ whole genome shotgun (WGS) entry which is preliminary data.</text>
</comment>
<keyword evidence="3" id="KW-1185">Reference proteome</keyword>
<evidence type="ECO:0000256" key="1">
    <source>
        <dbReference type="SAM" id="MobiDB-lite"/>
    </source>
</evidence>
<evidence type="ECO:0000313" key="3">
    <source>
        <dbReference type="Proteomes" id="UP001274896"/>
    </source>
</evidence>
<proteinExistence type="predicted"/>
<organism evidence="2 3">
    <name type="scientific">Hemibagrus guttatus</name>
    <dbReference type="NCBI Taxonomy" id="175788"/>
    <lineage>
        <taxon>Eukaryota</taxon>
        <taxon>Metazoa</taxon>
        <taxon>Chordata</taxon>
        <taxon>Craniata</taxon>
        <taxon>Vertebrata</taxon>
        <taxon>Euteleostomi</taxon>
        <taxon>Actinopterygii</taxon>
        <taxon>Neopterygii</taxon>
        <taxon>Teleostei</taxon>
        <taxon>Ostariophysi</taxon>
        <taxon>Siluriformes</taxon>
        <taxon>Bagridae</taxon>
        <taxon>Hemibagrus</taxon>
    </lineage>
</organism>
<reference evidence="2" key="1">
    <citation type="submission" date="2023-06" db="EMBL/GenBank/DDBJ databases">
        <title>Male Hemibagrus guttatus genome.</title>
        <authorList>
            <person name="Bian C."/>
        </authorList>
    </citation>
    <scope>NUCLEOTIDE SEQUENCE</scope>
    <source>
        <strain evidence="2">Male_cb2023</strain>
        <tissue evidence="2">Muscle</tissue>
    </source>
</reference>
<accession>A0AAE0RA52</accession>
<feature type="compositionally biased region" description="Low complexity" evidence="1">
    <location>
        <begin position="57"/>
        <end position="70"/>
    </location>
</feature>
<protein>
    <submittedName>
        <fullName evidence="2">Uncharacterized protein</fullName>
    </submittedName>
</protein>
<name>A0AAE0RA52_9TELE</name>
<dbReference type="EMBL" id="JAUCMX010000004">
    <property type="protein sequence ID" value="KAK3548033.1"/>
    <property type="molecule type" value="Genomic_DNA"/>
</dbReference>
<dbReference type="AlphaFoldDB" id="A0AAE0RA52"/>
<evidence type="ECO:0000313" key="2">
    <source>
        <dbReference type="EMBL" id="KAK3548033.1"/>
    </source>
</evidence>
<sequence length="131" mass="14194">MLRFSLGVTRLDRIRNEYIRGTAHVGRLGDKVREARLRWFGHVQRRERLVVGGEEGLSGLSPASGGVASPTGNVGPRRGDVGVCDLIGLKFDEEVWLGAEGAGRLDADDDNCGLRPRRASVPAMSEILARS</sequence>
<feature type="region of interest" description="Disordered" evidence="1">
    <location>
        <begin position="55"/>
        <end position="74"/>
    </location>
</feature>
<dbReference type="Proteomes" id="UP001274896">
    <property type="component" value="Unassembled WGS sequence"/>
</dbReference>